<dbReference type="GO" id="GO:0003723">
    <property type="term" value="F:RNA binding"/>
    <property type="evidence" value="ECO:0007669"/>
    <property type="project" value="InterPro"/>
</dbReference>
<evidence type="ECO:0000256" key="4">
    <source>
        <dbReference type="RuleBase" id="RU003792"/>
    </source>
</evidence>
<dbReference type="FunFam" id="3.30.70.660:FF:000002">
    <property type="entry name" value="tRNA pseudouridine synthase"/>
    <property type="match status" value="1"/>
</dbReference>
<comment type="caution">
    <text evidence="6">The sequence shown here is derived from an EMBL/GenBank/DDBJ whole genome shotgun (WGS) entry which is preliminary data.</text>
</comment>
<dbReference type="Pfam" id="PF01416">
    <property type="entry name" value="PseudoU_synth_1"/>
    <property type="match status" value="1"/>
</dbReference>
<dbReference type="GO" id="GO:1990481">
    <property type="term" value="P:mRNA pseudouridine synthesis"/>
    <property type="evidence" value="ECO:0007669"/>
    <property type="project" value="TreeGrafter"/>
</dbReference>
<reference evidence="6" key="1">
    <citation type="submission" date="2019-05" db="EMBL/GenBank/DDBJ databases">
        <title>Annotation for the trematode Fasciolopsis buski.</title>
        <authorList>
            <person name="Choi Y.-J."/>
        </authorList>
    </citation>
    <scope>NUCLEOTIDE SEQUENCE</scope>
    <source>
        <strain evidence="6">HT</strain>
        <tissue evidence="6">Whole worm</tissue>
    </source>
</reference>
<dbReference type="InterPro" id="IPR020095">
    <property type="entry name" value="PsdUridine_synth_TruA_C"/>
</dbReference>
<evidence type="ECO:0000256" key="3">
    <source>
        <dbReference type="ARBA" id="ARBA00023235"/>
    </source>
</evidence>
<keyword evidence="3 4" id="KW-0413">Isomerase</keyword>
<keyword evidence="7" id="KW-1185">Reference proteome</keyword>
<feature type="non-terminal residue" evidence="6">
    <location>
        <position position="1"/>
    </location>
</feature>
<dbReference type="EMBL" id="LUCM01001908">
    <property type="protein sequence ID" value="KAA0198162.1"/>
    <property type="molecule type" value="Genomic_DNA"/>
</dbReference>
<dbReference type="PANTHER" id="PTHR11142:SF4">
    <property type="entry name" value="PSEUDOURIDYLATE SYNTHASE 1 HOMOLOG"/>
    <property type="match status" value="1"/>
</dbReference>
<accession>A0A8E0S0U0</accession>
<name>A0A8E0S0U0_9TREM</name>
<dbReference type="InterPro" id="IPR020097">
    <property type="entry name" value="PsdUridine_synth_TruA_a/b_dom"/>
</dbReference>
<dbReference type="GO" id="GO:0031119">
    <property type="term" value="P:tRNA pseudouridine synthesis"/>
    <property type="evidence" value="ECO:0007669"/>
    <property type="project" value="TreeGrafter"/>
</dbReference>
<organism evidence="6 7">
    <name type="scientific">Fasciolopsis buskii</name>
    <dbReference type="NCBI Taxonomy" id="27845"/>
    <lineage>
        <taxon>Eukaryota</taxon>
        <taxon>Metazoa</taxon>
        <taxon>Spiralia</taxon>
        <taxon>Lophotrochozoa</taxon>
        <taxon>Platyhelminthes</taxon>
        <taxon>Trematoda</taxon>
        <taxon>Digenea</taxon>
        <taxon>Plagiorchiida</taxon>
        <taxon>Echinostomata</taxon>
        <taxon>Echinostomatoidea</taxon>
        <taxon>Fasciolidae</taxon>
        <taxon>Fasciolopsis</taxon>
    </lineage>
</organism>
<keyword evidence="2 4" id="KW-0819">tRNA processing</keyword>
<evidence type="ECO:0000256" key="1">
    <source>
        <dbReference type="ARBA" id="ARBA00009375"/>
    </source>
</evidence>
<comment type="catalytic activity">
    <reaction evidence="4">
        <text>uridine(38/39/40) in tRNA = pseudouridine(38/39/40) in tRNA</text>
        <dbReference type="Rhea" id="RHEA:22376"/>
        <dbReference type="Rhea" id="RHEA-COMP:10085"/>
        <dbReference type="Rhea" id="RHEA-COMP:10087"/>
        <dbReference type="ChEBI" id="CHEBI:65314"/>
        <dbReference type="ChEBI" id="CHEBI:65315"/>
        <dbReference type="EC" id="5.4.99.12"/>
    </reaction>
</comment>
<evidence type="ECO:0000313" key="7">
    <source>
        <dbReference type="Proteomes" id="UP000728185"/>
    </source>
</evidence>
<gene>
    <name evidence="6" type="ORF">FBUS_08731</name>
</gene>
<evidence type="ECO:0000256" key="2">
    <source>
        <dbReference type="ARBA" id="ARBA00022694"/>
    </source>
</evidence>
<sequence length="136" mass="15714">DATDKSCYRYIISVKCLPPILLGDHEYAVIRVVGQSFMLHQIRKMLGLMFAIVRGNTTEAVFDYVFRPERVDVPKAPGLGLMLNRVVYTRYNERYGQDGIHVPIDWSKYEVIELTDCSFLSLVMTVRRVHGLYTPR</sequence>
<feature type="domain" description="Pseudouridine synthase I TruA alpha/beta" evidence="5">
    <location>
        <begin position="24"/>
        <end position="88"/>
    </location>
</feature>
<dbReference type="SUPFAM" id="SSF55120">
    <property type="entry name" value="Pseudouridine synthase"/>
    <property type="match status" value="1"/>
</dbReference>
<dbReference type="Gene3D" id="3.30.70.660">
    <property type="entry name" value="Pseudouridine synthase I, catalytic domain, C-terminal subdomain"/>
    <property type="match status" value="1"/>
</dbReference>
<dbReference type="GO" id="GO:0160147">
    <property type="term" value="F:tRNA pseudouridine(38-40) synthase activity"/>
    <property type="evidence" value="ECO:0007669"/>
    <property type="project" value="UniProtKB-EC"/>
</dbReference>
<evidence type="ECO:0000259" key="5">
    <source>
        <dbReference type="Pfam" id="PF01416"/>
    </source>
</evidence>
<comment type="similarity">
    <text evidence="1 4">Belongs to the tRNA pseudouridine synthase TruA family.</text>
</comment>
<proteinExistence type="inferred from homology"/>
<dbReference type="EC" id="5.4.99.12" evidence="4"/>
<evidence type="ECO:0000313" key="6">
    <source>
        <dbReference type="EMBL" id="KAA0198162.1"/>
    </source>
</evidence>
<dbReference type="PANTHER" id="PTHR11142">
    <property type="entry name" value="PSEUDOURIDYLATE SYNTHASE"/>
    <property type="match status" value="1"/>
</dbReference>
<protein>
    <recommendedName>
        <fullName evidence="4">tRNA pseudouridine synthase</fullName>
        <ecNumber evidence="4">5.4.99.12</ecNumber>
    </recommendedName>
</protein>
<dbReference type="InterPro" id="IPR020103">
    <property type="entry name" value="PsdUridine_synth_cat_dom_sf"/>
</dbReference>
<dbReference type="OrthoDB" id="10256309at2759"/>
<dbReference type="InterPro" id="IPR001406">
    <property type="entry name" value="PsdUridine_synth_TruA"/>
</dbReference>
<dbReference type="GO" id="GO:0005634">
    <property type="term" value="C:nucleus"/>
    <property type="evidence" value="ECO:0007669"/>
    <property type="project" value="TreeGrafter"/>
</dbReference>
<dbReference type="AlphaFoldDB" id="A0A8E0S0U0"/>
<dbReference type="Proteomes" id="UP000728185">
    <property type="component" value="Unassembled WGS sequence"/>
</dbReference>